<dbReference type="EMBL" id="RHHR01000036">
    <property type="protein sequence ID" value="RNB69938.1"/>
    <property type="molecule type" value="Genomic_DNA"/>
</dbReference>
<accession>A0A3M8C2L3</accession>
<dbReference type="SUPFAM" id="SSF55186">
    <property type="entry name" value="ThrRS/AlaRS common domain"/>
    <property type="match status" value="1"/>
</dbReference>
<reference evidence="1 2" key="1">
    <citation type="submission" date="2018-10" db="EMBL/GenBank/DDBJ databases">
        <title>Phylogenomics of Brevibacillus.</title>
        <authorList>
            <person name="Dunlap C."/>
        </authorList>
    </citation>
    <scope>NUCLEOTIDE SEQUENCE [LARGE SCALE GENOMIC DNA]</scope>
    <source>
        <strain evidence="1 2">JCM 12215</strain>
    </source>
</reference>
<dbReference type="InterPro" id="IPR018163">
    <property type="entry name" value="Thr/Ala-tRNA-synth_IIc_edit"/>
</dbReference>
<sequence length="69" mass="7738">MANARFHTAGHFIAFAGNELFPKLRAQKGTYYPTVAYIDFLGHLLDDEKELAVKMIGQLSVTGEQAHRM</sequence>
<dbReference type="GO" id="GO:0000166">
    <property type="term" value="F:nucleotide binding"/>
    <property type="evidence" value="ECO:0007669"/>
    <property type="project" value="InterPro"/>
</dbReference>
<keyword evidence="2" id="KW-1185">Reference proteome</keyword>
<dbReference type="OrthoDB" id="9812949at2"/>
<evidence type="ECO:0000313" key="2">
    <source>
        <dbReference type="Proteomes" id="UP000282028"/>
    </source>
</evidence>
<gene>
    <name evidence="1" type="ORF">EDM52_18370</name>
</gene>
<evidence type="ECO:0000313" key="1">
    <source>
        <dbReference type="EMBL" id="RNB69938.1"/>
    </source>
</evidence>
<protein>
    <submittedName>
        <fullName evidence="1">Uncharacterized protein</fullName>
    </submittedName>
</protein>
<dbReference type="AlphaFoldDB" id="A0A3M8C2L3"/>
<comment type="caution">
    <text evidence="1">The sequence shown here is derived from an EMBL/GenBank/DDBJ whole genome shotgun (WGS) entry which is preliminary data.</text>
</comment>
<organism evidence="1 2">
    <name type="scientific">Brevibacillus invocatus</name>
    <dbReference type="NCBI Taxonomy" id="173959"/>
    <lineage>
        <taxon>Bacteria</taxon>
        <taxon>Bacillati</taxon>
        <taxon>Bacillota</taxon>
        <taxon>Bacilli</taxon>
        <taxon>Bacillales</taxon>
        <taxon>Paenibacillaceae</taxon>
        <taxon>Brevibacillus</taxon>
    </lineage>
</organism>
<name>A0A3M8C2L3_9BACL</name>
<proteinExistence type="predicted"/>
<dbReference type="Proteomes" id="UP000282028">
    <property type="component" value="Unassembled WGS sequence"/>
</dbReference>
<dbReference type="RefSeq" id="WP_122910409.1">
    <property type="nucleotide sequence ID" value="NZ_RHHR01000036.1"/>
</dbReference>